<evidence type="ECO:0000313" key="2">
    <source>
        <dbReference type="Proteomes" id="UP000410492"/>
    </source>
</evidence>
<organism evidence="1 2">
    <name type="scientific">Callosobruchus maculatus</name>
    <name type="common">Southern cowpea weevil</name>
    <name type="synonym">Pulse bruchid</name>
    <dbReference type="NCBI Taxonomy" id="64391"/>
    <lineage>
        <taxon>Eukaryota</taxon>
        <taxon>Metazoa</taxon>
        <taxon>Ecdysozoa</taxon>
        <taxon>Arthropoda</taxon>
        <taxon>Hexapoda</taxon>
        <taxon>Insecta</taxon>
        <taxon>Pterygota</taxon>
        <taxon>Neoptera</taxon>
        <taxon>Endopterygota</taxon>
        <taxon>Coleoptera</taxon>
        <taxon>Polyphaga</taxon>
        <taxon>Cucujiformia</taxon>
        <taxon>Chrysomeloidea</taxon>
        <taxon>Chrysomelidae</taxon>
        <taxon>Bruchinae</taxon>
        <taxon>Bruchini</taxon>
        <taxon>Callosobruchus</taxon>
    </lineage>
</organism>
<feature type="non-terminal residue" evidence="1">
    <location>
        <position position="42"/>
    </location>
</feature>
<sequence>MKCFKAKIHLPYTDNRLCVFFYLRTRKNIPATIRTVFIHNTY</sequence>
<dbReference type="Proteomes" id="UP000410492">
    <property type="component" value="Unassembled WGS sequence"/>
</dbReference>
<keyword evidence="2" id="KW-1185">Reference proteome</keyword>
<dbReference type="AlphaFoldDB" id="A0A653DLS3"/>
<proteinExistence type="predicted"/>
<accession>A0A653DLS3</accession>
<dbReference type="EMBL" id="CAACVG010012756">
    <property type="protein sequence ID" value="VEN60777.1"/>
    <property type="molecule type" value="Genomic_DNA"/>
</dbReference>
<name>A0A653DLS3_CALMS</name>
<gene>
    <name evidence="1" type="ORF">CALMAC_LOCUS18361</name>
</gene>
<reference evidence="1 2" key="1">
    <citation type="submission" date="2019-01" db="EMBL/GenBank/DDBJ databases">
        <authorList>
            <person name="Sayadi A."/>
        </authorList>
    </citation>
    <scope>NUCLEOTIDE SEQUENCE [LARGE SCALE GENOMIC DNA]</scope>
</reference>
<protein>
    <submittedName>
        <fullName evidence="1">Uncharacterized protein</fullName>
    </submittedName>
</protein>
<evidence type="ECO:0000313" key="1">
    <source>
        <dbReference type="EMBL" id="VEN60777.1"/>
    </source>
</evidence>